<dbReference type="EMBL" id="BAFN01000001">
    <property type="protein sequence ID" value="GAN32591.1"/>
    <property type="molecule type" value="Genomic_DNA"/>
</dbReference>
<comment type="caution">
    <text evidence="1">The sequence shown here is derived from an EMBL/GenBank/DDBJ whole genome shotgun (WGS) entry which is preliminary data.</text>
</comment>
<protein>
    <submittedName>
        <fullName evidence="1">Uncharacterized protein</fullName>
    </submittedName>
</protein>
<evidence type="ECO:0000313" key="1">
    <source>
        <dbReference type="EMBL" id="GAN32591.1"/>
    </source>
</evidence>
<evidence type="ECO:0000313" key="2">
    <source>
        <dbReference type="Proteomes" id="UP000032309"/>
    </source>
</evidence>
<keyword evidence="2" id="KW-1185">Reference proteome</keyword>
<proteinExistence type="predicted"/>
<reference evidence="2" key="1">
    <citation type="journal article" date="2015" name="Genome Announc.">
        <title>Draft Genome Sequence of an Anaerobic Ammonium-Oxidizing Bacterium, "Candidatus Brocadia sinica".</title>
        <authorList>
            <person name="Oshiki M."/>
            <person name="Shinyako-Hata K."/>
            <person name="Satoh H."/>
            <person name="Okabe S."/>
        </authorList>
    </citation>
    <scope>NUCLEOTIDE SEQUENCE [LARGE SCALE GENOMIC DNA]</scope>
    <source>
        <strain evidence="2">JPN1</strain>
    </source>
</reference>
<accession>A0ABQ0JV01</accession>
<organism evidence="1 2">
    <name type="scientific">Candidatus Brocadia sinica JPN1</name>
    <dbReference type="NCBI Taxonomy" id="1197129"/>
    <lineage>
        <taxon>Bacteria</taxon>
        <taxon>Pseudomonadati</taxon>
        <taxon>Planctomycetota</taxon>
        <taxon>Candidatus Brocadiia</taxon>
        <taxon>Candidatus Brocadiales</taxon>
        <taxon>Candidatus Brocadiaceae</taxon>
        <taxon>Candidatus Brocadia</taxon>
    </lineage>
</organism>
<sequence>MPIDNETKDEIFASYNSDCQVKNFIKDLSYEFHIDKVNPQEFQNYLQLPP</sequence>
<gene>
    <name evidence="1" type="ORF">BROSI_A1106</name>
</gene>
<name>A0ABQ0JV01_9BACT</name>
<dbReference type="Proteomes" id="UP000032309">
    <property type="component" value="Unassembled WGS sequence"/>
</dbReference>